<organism evidence="1 2">
    <name type="scientific">Taibaiella lutea</name>
    <dbReference type="NCBI Taxonomy" id="2608001"/>
    <lineage>
        <taxon>Bacteria</taxon>
        <taxon>Pseudomonadati</taxon>
        <taxon>Bacteroidota</taxon>
        <taxon>Chitinophagia</taxon>
        <taxon>Chitinophagales</taxon>
        <taxon>Chitinophagaceae</taxon>
        <taxon>Taibaiella</taxon>
    </lineage>
</organism>
<sequence length="103" mass="11730">MNTKSIENYNRLRDLLTAQFGFTLPEHTKSRSGRVMRYLEQVAESETANSKKQFERAVIESANKSESGPIIKAISEVIKDYHSKPIAHVVRQLKTIHDMAKVS</sequence>
<dbReference type="Proteomes" id="UP000323632">
    <property type="component" value="Unassembled WGS sequence"/>
</dbReference>
<proteinExistence type="predicted"/>
<reference evidence="1 2" key="1">
    <citation type="submission" date="2019-09" db="EMBL/GenBank/DDBJ databases">
        <title>Genome sequence and assembly of Taibaiella sp.</title>
        <authorList>
            <person name="Chhetri G."/>
        </authorList>
    </citation>
    <scope>NUCLEOTIDE SEQUENCE [LARGE SCALE GENOMIC DNA]</scope>
    <source>
        <strain evidence="1 2">KVB11</strain>
    </source>
</reference>
<gene>
    <name evidence="1" type="ORF">F0919_18030</name>
</gene>
<keyword evidence="2" id="KW-1185">Reference proteome</keyword>
<protein>
    <submittedName>
        <fullName evidence="1">Uncharacterized protein</fullName>
    </submittedName>
</protein>
<name>A0A5M6CDZ3_9BACT</name>
<comment type="caution">
    <text evidence="1">The sequence shown here is derived from an EMBL/GenBank/DDBJ whole genome shotgun (WGS) entry which is preliminary data.</text>
</comment>
<evidence type="ECO:0000313" key="1">
    <source>
        <dbReference type="EMBL" id="KAA5532680.1"/>
    </source>
</evidence>
<dbReference type="RefSeq" id="WP_150034263.1">
    <property type="nucleotide sequence ID" value="NZ_VWSH01000004.1"/>
</dbReference>
<accession>A0A5M6CDZ3</accession>
<evidence type="ECO:0000313" key="2">
    <source>
        <dbReference type="Proteomes" id="UP000323632"/>
    </source>
</evidence>
<dbReference type="AlphaFoldDB" id="A0A5M6CDZ3"/>
<dbReference type="EMBL" id="VWSH01000004">
    <property type="protein sequence ID" value="KAA5532680.1"/>
    <property type="molecule type" value="Genomic_DNA"/>
</dbReference>